<organism evidence="1 2">
    <name type="scientific">Candidatus Defluviibacterium haderslevense</name>
    <dbReference type="NCBI Taxonomy" id="2981993"/>
    <lineage>
        <taxon>Bacteria</taxon>
        <taxon>Pseudomonadati</taxon>
        <taxon>Bacteroidota</taxon>
        <taxon>Saprospiria</taxon>
        <taxon>Saprospirales</taxon>
        <taxon>Saprospiraceae</taxon>
        <taxon>Candidatus Defluviibacterium</taxon>
    </lineage>
</organism>
<dbReference type="Gene3D" id="3.40.50.150">
    <property type="entry name" value="Vaccinia Virus protein VP39"/>
    <property type="match status" value="1"/>
</dbReference>
<evidence type="ECO:0000313" key="1">
    <source>
        <dbReference type="EMBL" id="MBK9717127.1"/>
    </source>
</evidence>
<accession>A0A9D7S8K6</accession>
<evidence type="ECO:0000313" key="2">
    <source>
        <dbReference type="Proteomes" id="UP000808349"/>
    </source>
</evidence>
<proteinExistence type="predicted"/>
<sequence>MSVALALEKEIIDLDFESLALHSSVKSYYRFDLTKIRYVTQCNAFILHHILNGLDKPIQEITIVDHGAGLGFFSFLVKKLGAQCISHDLSEEYLDGIKTIGTKLNLAPDEYVLGGTEALATFVLQNNIHIDGIGSRNVIEHIPNYREFFKTLNSFLKSPCNVVITTSANMHHPMVKKIHEKIHAQYELVGSGMDMDDPTITAAQCGIKIRGALIQTHFPDLSSDEVNRLAILNRGFTEALIVQRIENYIKTGILPTPHSDPTNTCDPYTGTWVERLVSIQDYQNAAVQQQFEFKHLSGFYSTSYSAWYKNMTGLFLNLLLIIPGPWRIHISPFLAMKLTKS</sequence>
<name>A0A9D7S8K6_9BACT</name>
<dbReference type="Pfam" id="PF13489">
    <property type="entry name" value="Methyltransf_23"/>
    <property type="match status" value="1"/>
</dbReference>
<dbReference type="Proteomes" id="UP000808349">
    <property type="component" value="Unassembled WGS sequence"/>
</dbReference>
<evidence type="ECO:0008006" key="3">
    <source>
        <dbReference type="Google" id="ProtNLM"/>
    </source>
</evidence>
<protein>
    <recommendedName>
        <fullName evidence="3">Methyltransferase domain-containing protein</fullName>
    </recommendedName>
</protein>
<comment type="caution">
    <text evidence="1">The sequence shown here is derived from an EMBL/GenBank/DDBJ whole genome shotgun (WGS) entry which is preliminary data.</text>
</comment>
<dbReference type="AlphaFoldDB" id="A0A9D7S8K6"/>
<dbReference type="InterPro" id="IPR029063">
    <property type="entry name" value="SAM-dependent_MTases_sf"/>
</dbReference>
<dbReference type="EMBL" id="JADKFW010000004">
    <property type="protein sequence ID" value="MBK9717127.1"/>
    <property type="molecule type" value="Genomic_DNA"/>
</dbReference>
<dbReference type="SUPFAM" id="SSF53335">
    <property type="entry name" value="S-adenosyl-L-methionine-dependent methyltransferases"/>
    <property type="match status" value="1"/>
</dbReference>
<reference evidence="1 2" key="1">
    <citation type="submission" date="2020-10" db="EMBL/GenBank/DDBJ databases">
        <title>Connecting structure to function with the recovery of over 1000 high-quality activated sludge metagenome-assembled genomes encoding full-length rRNA genes using long-read sequencing.</title>
        <authorList>
            <person name="Singleton C.M."/>
            <person name="Petriglieri F."/>
            <person name="Kristensen J.M."/>
            <person name="Kirkegaard R.H."/>
            <person name="Michaelsen T.Y."/>
            <person name="Andersen M.H."/>
            <person name="Karst S.M."/>
            <person name="Dueholm M.S."/>
            <person name="Nielsen P.H."/>
            <person name="Albertsen M."/>
        </authorList>
    </citation>
    <scope>NUCLEOTIDE SEQUENCE [LARGE SCALE GENOMIC DNA]</scope>
    <source>
        <strain evidence="1">Ribe_18-Q3-R11-54_BAT3C.373</strain>
    </source>
</reference>
<gene>
    <name evidence="1" type="ORF">IPO85_06375</name>
</gene>